<dbReference type="EMBL" id="QQBC01000003">
    <property type="protein sequence ID" value="RDI67089.1"/>
    <property type="molecule type" value="Genomic_DNA"/>
</dbReference>
<organism evidence="4 5">
    <name type="scientific">Nocardia pseudobrasiliensis</name>
    <dbReference type="NCBI Taxonomy" id="45979"/>
    <lineage>
        <taxon>Bacteria</taxon>
        <taxon>Bacillati</taxon>
        <taxon>Actinomycetota</taxon>
        <taxon>Actinomycetes</taxon>
        <taxon>Mycobacteriales</taxon>
        <taxon>Nocardiaceae</taxon>
        <taxon>Nocardia</taxon>
    </lineage>
</organism>
<name>A0A370I8P5_9NOCA</name>
<evidence type="ECO:0008006" key="6">
    <source>
        <dbReference type="Google" id="ProtNLM"/>
    </source>
</evidence>
<keyword evidence="2" id="KW-0472">Membrane</keyword>
<protein>
    <recommendedName>
        <fullName evidence="6">Secreted protein</fullName>
    </recommendedName>
</protein>
<comment type="caution">
    <text evidence="4">The sequence shown here is derived from an EMBL/GenBank/DDBJ whole genome shotgun (WGS) entry which is preliminary data.</text>
</comment>
<feature type="transmembrane region" description="Helical" evidence="2">
    <location>
        <begin position="23"/>
        <end position="41"/>
    </location>
</feature>
<evidence type="ECO:0000256" key="2">
    <source>
        <dbReference type="SAM" id="Phobius"/>
    </source>
</evidence>
<evidence type="ECO:0000256" key="3">
    <source>
        <dbReference type="SAM" id="SignalP"/>
    </source>
</evidence>
<gene>
    <name evidence="4" type="ORF">DFR76_103160</name>
</gene>
<evidence type="ECO:0000256" key="1">
    <source>
        <dbReference type="SAM" id="MobiDB-lite"/>
    </source>
</evidence>
<keyword evidence="3" id="KW-0732">Signal</keyword>
<feature type="region of interest" description="Disordered" evidence="1">
    <location>
        <begin position="56"/>
        <end position="88"/>
    </location>
</feature>
<dbReference type="AlphaFoldDB" id="A0A370I8P5"/>
<evidence type="ECO:0000313" key="4">
    <source>
        <dbReference type="EMBL" id="RDI67089.1"/>
    </source>
</evidence>
<feature type="chain" id="PRO_5039641415" description="Secreted protein" evidence="3">
    <location>
        <begin position="17"/>
        <end position="88"/>
    </location>
</feature>
<sequence length="88" mass="9408">MMVAVALLAMALAAAAGHRSGLAIGAAGVCAVVAITGLLVFESTVRRDRVDRHETPHLLSDSYVPEPPWKGHEPGREGFEEQPGRGWY</sequence>
<evidence type="ECO:0000313" key="5">
    <source>
        <dbReference type="Proteomes" id="UP000254869"/>
    </source>
</evidence>
<proteinExistence type="predicted"/>
<keyword evidence="5" id="KW-1185">Reference proteome</keyword>
<feature type="compositionally biased region" description="Basic and acidic residues" evidence="1">
    <location>
        <begin position="69"/>
        <end position="88"/>
    </location>
</feature>
<feature type="signal peptide" evidence="3">
    <location>
        <begin position="1"/>
        <end position="16"/>
    </location>
</feature>
<dbReference type="Proteomes" id="UP000254869">
    <property type="component" value="Unassembled WGS sequence"/>
</dbReference>
<keyword evidence="2" id="KW-0812">Transmembrane</keyword>
<dbReference type="STRING" id="1210086.GCA_001613105_04668"/>
<reference evidence="4 5" key="1">
    <citation type="submission" date="2018-07" db="EMBL/GenBank/DDBJ databases">
        <title>Genomic Encyclopedia of Type Strains, Phase IV (KMG-IV): sequencing the most valuable type-strain genomes for metagenomic binning, comparative biology and taxonomic classification.</title>
        <authorList>
            <person name="Goeker M."/>
        </authorList>
    </citation>
    <scope>NUCLEOTIDE SEQUENCE [LARGE SCALE GENOMIC DNA]</scope>
    <source>
        <strain evidence="4 5">DSM 44290</strain>
    </source>
</reference>
<keyword evidence="2" id="KW-1133">Transmembrane helix</keyword>
<dbReference type="RefSeq" id="WP_068001368.1">
    <property type="nucleotide sequence ID" value="NZ_QQBC01000003.1"/>
</dbReference>
<accession>A0A370I8P5</accession>